<dbReference type="AlphaFoldDB" id="A0AA40C0I4"/>
<evidence type="ECO:0000259" key="7">
    <source>
        <dbReference type="Pfam" id="PF00082"/>
    </source>
</evidence>
<keyword evidence="4" id="KW-0720">Serine protease</keyword>
<evidence type="ECO:0000313" key="8">
    <source>
        <dbReference type="EMBL" id="KAK0620420.1"/>
    </source>
</evidence>
<feature type="domain" description="Peptidase S8/S53" evidence="7">
    <location>
        <begin position="317"/>
        <end position="435"/>
    </location>
</feature>
<dbReference type="InterPro" id="IPR000209">
    <property type="entry name" value="Peptidase_S8/S53_dom"/>
</dbReference>
<dbReference type="GO" id="GO:0006508">
    <property type="term" value="P:proteolysis"/>
    <property type="evidence" value="ECO:0007669"/>
    <property type="project" value="UniProtKB-KW"/>
</dbReference>
<dbReference type="InterPro" id="IPR015500">
    <property type="entry name" value="Peptidase_S8_subtilisin-rel"/>
</dbReference>
<comment type="similarity">
    <text evidence="1 5">Belongs to the peptidase S8 family.</text>
</comment>
<name>A0AA40C0I4_9PEZI</name>
<gene>
    <name evidence="8" type="ORF">B0T14DRAFT_496953</name>
</gene>
<dbReference type="InterPro" id="IPR050131">
    <property type="entry name" value="Peptidase_S8_subtilisin-like"/>
</dbReference>
<evidence type="ECO:0000256" key="6">
    <source>
        <dbReference type="SAM" id="SignalP"/>
    </source>
</evidence>
<keyword evidence="2" id="KW-0645">Protease</keyword>
<dbReference type="Gene3D" id="3.40.50.200">
    <property type="entry name" value="Peptidase S8/S53 domain"/>
    <property type="match status" value="1"/>
</dbReference>
<dbReference type="EMBL" id="JAULSU010000004">
    <property type="protein sequence ID" value="KAK0620420.1"/>
    <property type="molecule type" value="Genomic_DNA"/>
</dbReference>
<dbReference type="SUPFAM" id="SSF52743">
    <property type="entry name" value="Subtilisin-like"/>
    <property type="match status" value="1"/>
</dbReference>
<keyword evidence="9" id="KW-1185">Reference proteome</keyword>
<evidence type="ECO:0000256" key="2">
    <source>
        <dbReference type="ARBA" id="ARBA00022670"/>
    </source>
</evidence>
<dbReference type="Proteomes" id="UP001175000">
    <property type="component" value="Unassembled WGS sequence"/>
</dbReference>
<proteinExistence type="inferred from homology"/>
<sequence>MTVLSRSLAFGLLLFNNALGASIPRNADAAPRAAIAVKLSPATLQRRSTLSGAEIVESLIRSAQNTTNAKRDVDFSVSPLIGLSPAQIAELVAKAKQITPSYVPADFGAWYQVQFKSDAPTDGSFDPEVVNLLNNLGTQEEVSSCQPLGTSKAPAVNPSNDPQFANQGYLKAAPGGIEAQYAWGFAGGDGANTKVIDIERGWKLDHEDLVSQNITLLAGENVLDRYGGNYPHGTAVLGEMLMADNNKGGVGIVPAAKGDVVGIQRTVGGGPVENPPEAILDAASFLGYGDVMLLEMQVPDEFLNLWPVEIYDAEFDAIQLAVALGITVIEPAANGGVNMDTPVTRPGSTVPKSLLTVGHAHFRDSGAIMVGAGSSSTPRTRLSFSNYGSRVDVHSWGENIRTSSVDVPAYTDSYADFSGTSGAAPIIAGAALSMQGIVKVRTGNKLSPSALRSRMKLGGTASATPWTDKIGVQPNLKNLIDWWQLNYL</sequence>
<comment type="caution">
    <text evidence="5">Lacks conserved residue(s) required for the propagation of feature annotation.</text>
</comment>
<evidence type="ECO:0000256" key="4">
    <source>
        <dbReference type="ARBA" id="ARBA00022825"/>
    </source>
</evidence>
<dbReference type="GO" id="GO:0004252">
    <property type="term" value="F:serine-type endopeptidase activity"/>
    <property type="evidence" value="ECO:0007669"/>
    <property type="project" value="InterPro"/>
</dbReference>
<feature type="signal peptide" evidence="6">
    <location>
        <begin position="1"/>
        <end position="20"/>
    </location>
</feature>
<protein>
    <submittedName>
        <fullName evidence="8">Peptidase S8/S53 domain-containing protein</fullName>
    </submittedName>
</protein>
<reference evidence="8" key="1">
    <citation type="submission" date="2023-06" db="EMBL/GenBank/DDBJ databases">
        <title>Genome-scale phylogeny and comparative genomics of the fungal order Sordariales.</title>
        <authorList>
            <consortium name="Lawrence Berkeley National Laboratory"/>
            <person name="Hensen N."/>
            <person name="Bonometti L."/>
            <person name="Westerberg I."/>
            <person name="Brannstrom I.O."/>
            <person name="Guillou S."/>
            <person name="Cros-Aarteil S."/>
            <person name="Calhoun S."/>
            <person name="Haridas S."/>
            <person name="Kuo A."/>
            <person name="Mondo S."/>
            <person name="Pangilinan J."/>
            <person name="Riley R."/>
            <person name="Labutti K."/>
            <person name="Andreopoulos B."/>
            <person name="Lipzen A."/>
            <person name="Chen C."/>
            <person name="Yanf M."/>
            <person name="Daum C."/>
            <person name="Ng V."/>
            <person name="Clum A."/>
            <person name="Steindorff A."/>
            <person name="Ohm R."/>
            <person name="Martin F."/>
            <person name="Silar P."/>
            <person name="Natvig D."/>
            <person name="Lalanne C."/>
            <person name="Gautier V."/>
            <person name="Ament-Velasquez S.L."/>
            <person name="Kruys A."/>
            <person name="Hutchinson M.I."/>
            <person name="Powell A.J."/>
            <person name="Barry K."/>
            <person name="Miller A.N."/>
            <person name="Grigoriev I.V."/>
            <person name="Debuchy R."/>
            <person name="Gladieux P."/>
            <person name="Thoren M.H."/>
            <person name="Johannesson H."/>
        </authorList>
    </citation>
    <scope>NUCLEOTIDE SEQUENCE</scope>
    <source>
        <strain evidence="8">CBS 606.72</strain>
    </source>
</reference>
<keyword evidence="3" id="KW-0378">Hydrolase</keyword>
<accession>A0AA40C0I4</accession>
<dbReference type="PRINTS" id="PR00723">
    <property type="entry name" value="SUBTILISIN"/>
</dbReference>
<evidence type="ECO:0000256" key="3">
    <source>
        <dbReference type="ARBA" id="ARBA00022801"/>
    </source>
</evidence>
<evidence type="ECO:0000256" key="1">
    <source>
        <dbReference type="ARBA" id="ARBA00011073"/>
    </source>
</evidence>
<organism evidence="8 9">
    <name type="scientific">Immersiella caudata</name>
    <dbReference type="NCBI Taxonomy" id="314043"/>
    <lineage>
        <taxon>Eukaryota</taxon>
        <taxon>Fungi</taxon>
        <taxon>Dikarya</taxon>
        <taxon>Ascomycota</taxon>
        <taxon>Pezizomycotina</taxon>
        <taxon>Sordariomycetes</taxon>
        <taxon>Sordariomycetidae</taxon>
        <taxon>Sordariales</taxon>
        <taxon>Lasiosphaeriaceae</taxon>
        <taxon>Immersiella</taxon>
    </lineage>
</organism>
<dbReference type="PROSITE" id="PS51892">
    <property type="entry name" value="SUBTILASE"/>
    <property type="match status" value="1"/>
</dbReference>
<feature type="chain" id="PRO_5041401942" evidence="6">
    <location>
        <begin position="21"/>
        <end position="488"/>
    </location>
</feature>
<dbReference type="InterPro" id="IPR023828">
    <property type="entry name" value="Peptidase_S8_Ser-AS"/>
</dbReference>
<dbReference type="InterPro" id="IPR036852">
    <property type="entry name" value="Peptidase_S8/S53_dom_sf"/>
</dbReference>
<keyword evidence="6" id="KW-0732">Signal</keyword>
<dbReference type="PANTHER" id="PTHR43806:SF11">
    <property type="entry name" value="CEREVISIN-RELATED"/>
    <property type="match status" value="1"/>
</dbReference>
<dbReference type="Pfam" id="PF00082">
    <property type="entry name" value="Peptidase_S8"/>
    <property type="match status" value="1"/>
</dbReference>
<dbReference type="PROSITE" id="PS00138">
    <property type="entry name" value="SUBTILASE_SER"/>
    <property type="match status" value="1"/>
</dbReference>
<evidence type="ECO:0000256" key="5">
    <source>
        <dbReference type="PROSITE-ProRule" id="PRU01240"/>
    </source>
</evidence>
<dbReference type="PANTHER" id="PTHR43806">
    <property type="entry name" value="PEPTIDASE S8"/>
    <property type="match status" value="1"/>
</dbReference>
<comment type="caution">
    <text evidence="8">The sequence shown here is derived from an EMBL/GenBank/DDBJ whole genome shotgun (WGS) entry which is preliminary data.</text>
</comment>
<evidence type="ECO:0000313" key="9">
    <source>
        <dbReference type="Proteomes" id="UP001175000"/>
    </source>
</evidence>